<dbReference type="CDD" id="cd00082">
    <property type="entry name" value="HisKA"/>
    <property type="match status" value="1"/>
</dbReference>
<keyword evidence="3" id="KW-0597">Phosphoprotein</keyword>
<keyword evidence="6" id="KW-0175">Coiled coil</keyword>
<keyword evidence="10" id="KW-1185">Reference proteome</keyword>
<evidence type="ECO:0000256" key="2">
    <source>
        <dbReference type="ARBA" id="ARBA00012438"/>
    </source>
</evidence>
<sequence>MPISSKGFARSSLALIIVGLMALIGIVGTTIWLVERNRAHFDEVTEARVARIAAVDLRNLLQNAQSSQRGYLLTLDDRYLEPYRDVVDRIVPAYELLNELLIPYPEAEQSMVQMRSDIETKLAELDRTLELAQQGDLQSALDLVRTDQGEIIMERMRTFLDAIVSAADERTFNGVVEQRGAVGALRIIAIIGALVIIAVVGGAAWLVLRYTREIDTARAEVESVNRDLEARVGERTRDLMRANEEVQRFAYIVTHDLRAPLVNIMGFTSELEASLGPINALVESHAGDPDDPVVVEARQTATEDLPEAIGFIRSSTKKMDGLINAILKISREGRRDLKAERIDLEALVESTVSAVRHQVAETDGDVVIKVATPPVFSDRLALEQILGNLLDNAIKYRHPERPIAITIEGRQERDGRIVIDVIDNGRGISVEDHDRVFELFRRSGNQNVPGEGIGLAHVRIMARNLGGDIQLQSNPDHGTIFTVIVAPDLRAIAKIKDRP</sequence>
<feature type="transmembrane region" description="Helical" evidence="7">
    <location>
        <begin position="12"/>
        <end position="34"/>
    </location>
</feature>
<evidence type="ECO:0000313" key="9">
    <source>
        <dbReference type="EMBL" id="WWT32584.1"/>
    </source>
</evidence>
<evidence type="ECO:0000259" key="8">
    <source>
        <dbReference type="PROSITE" id="PS50109"/>
    </source>
</evidence>
<dbReference type="Proteomes" id="UP001369958">
    <property type="component" value="Chromosome"/>
</dbReference>
<dbReference type="CDD" id="cd19410">
    <property type="entry name" value="HK9-like_sensor"/>
    <property type="match status" value="1"/>
</dbReference>
<dbReference type="SMART" id="SM00387">
    <property type="entry name" value="HATPase_c"/>
    <property type="match status" value="1"/>
</dbReference>
<accession>A0ABZ2HY98</accession>
<comment type="catalytic activity">
    <reaction evidence="1">
        <text>ATP + protein L-histidine = ADP + protein N-phospho-L-histidine.</text>
        <dbReference type="EC" id="2.7.13.3"/>
    </reaction>
</comment>
<evidence type="ECO:0000256" key="1">
    <source>
        <dbReference type="ARBA" id="ARBA00000085"/>
    </source>
</evidence>
<feature type="domain" description="Histidine kinase" evidence="8">
    <location>
        <begin position="252"/>
        <end position="489"/>
    </location>
</feature>
<dbReference type="SMART" id="SM00388">
    <property type="entry name" value="HisKA"/>
    <property type="match status" value="1"/>
</dbReference>
<protein>
    <recommendedName>
        <fullName evidence="2">histidine kinase</fullName>
        <ecNumber evidence="2">2.7.13.3</ecNumber>
    </recommendedName>
</protein>
<dbReference type="InterPro" id="IPR007891">
    <property type="entry name" value="CHASE3"/>
</dbReference>
<dbReference type="Pfam" id="PF05227">
    <property type="entry name" value="CHASE3"/>
    <property type="match status" value="1"/>
</dbReference>
<evidence type="ECO:0000256" key="4">
    <source>
        <dbReference type="ARBA" id="ARBA00022679"/>
    </source>
</evidence>
<dbReference type="InterPro" id="IPR050351">
    <property type="entry name" value="BphY/WalK/GraS-like"/>
</dbReference>
<dbReference type="InterPro" id="IPR036890">
    <property type="entry name" value="HATPase_C_sf"/>
</dbReference>
<keyword evidence="5" id="KW-0418">Kinase</keyword>
<dbReference type="GO" id="GO:0005524">
    <property type="term" value="F:ATP binding"/>
    <property type="evidence" value="ECO:0007669"/>
    <property type="project" value="UniProtKB-KW"/>
</dbReference>
<keyword evidence="9" id="KW-0067">ATP-binding</keyword>
<dbReference type="PRINTS" id="PR00344">
    <property type="entry name" value="BCTRLSENSOR"/>
</dbReference>
<evidence type="ECO:0000256" key="6">
    <source>
        <dbReference type="SAM" id="Coils"/>
    </source>
</evidence>
<keyword evidence="4" id="KW-0808">Transferase</keyword>
<dbReference type="InterPro" id="IPR005467">
    <property type="entry name" value="His_kinase_dom"/>
</dbReference>
<keyword evidence="7" id="KW-0812">Transmembrane</keyword>
<dbReference type="SUPFAM" id="SSF47384">
    <property type="entry name" value="Homodimeric domain of signal transducing histidine kinase"/>
    <property type="match status" value="1"/>
</dbReference>
<dbReference type="Pfam" id="PF02518">
    <property type="entry name" value="HATPase_c"/>
    <property type="match status" value="1"/>
</dbReference>
<dbReference type="SUPFAM" id="SSF55874">
    <property type="entry name" value="ATPase domain of HSP90 chaperone/DNA topoisomerase II/histidine kinase"/>
    <property type="match status" value="1"/>
</dbReference>
<dbReference type="InterPro" id="IPR003661">
    <property type="entry name" value="HisK_dim/P_dom"/>
</dbReference>
<feature type="coiled-coil region" evidence="6">
    <location>
        <begin position="207"/>
        <end position="245"/>
    </location>
</feature>
<feature type="transmembrane region" description="Helical" evidence="7">
    <location>
        <begin position="187"/>
        <end position="208"/>
    </location>
</feature>
<dbReference type="EMBL" id="CP146275">
    <property type="protein sequence ID" value="WWT32584.1"/>
    <property type="molecule type" value="Genomic_DNA"/>
</dbReference>
<keyword evidence="7" id="KW-1133">Transmembrane helix</keyword>
<organism evidence="9 10">
    <name type="scientific">Pelagibacterium nitratireducens</name>
    <dbReference type="NCBI Taxonomy" id="1046114"/>
    <lineage>
        <taxon>Bacteria</taxon>
        <taxon>Pseudomonadati</taxon>
        <taxon>Pseudomonadota</taxon>
        <taxon>Alphaproteobacteria</taxon>
        <taxon>Hyphomicrobiales</taxon>
        <taxon>Devosiaceae</taxon>
        <taxon>Pelagibacterium</taxon>
    </lineage>
</organism>
<name>A0ABZ2HY98_9HYPH</name>
<dbReference type="InterPro" id="IPR004358">
    <property type="entry name" value="Sig_transdc_His_kin-like_C"/>
</dbReference>
<dbReference type="RefSeq" id="WP_338608006.1">
    <property type="nucleotide sequence ID" value="NZ_CP146275.1"/>
</dbReference>
<dbReference type="Gene3D" id="3.30.565.10">
    <property type="entry name" value="Histidine kinase-like ATPase, C-terminal domain"/>
    <property type="match status" value="1"/>
</dbReference>
<keyword evidence="9" id="KW-0547">Nucleotide-binding</keyword>
<evidence type="ECO:0000256" key="7">
    <source>
        <dbReference type="SAM" id="Phobius"/>
    </source>
</evidence>
<dbReference type="PANTHER" id="PTHR42878">
    <property type="entry name" value="TWO-COMPONENT HISTIDINE KINASE"/>
    <property type="match status" value="1"/>
</dbReference>
<reference evidence="9 10" key="1">
    <citation type="submission" date="2024-02" db="EMBL/GenBank/DDBJ databases">
        <title>Complete genome sequence of Pelagibacterium nitratireducens ZH15.</title>
        <authorList>
            <person name="Zhao L.H."/>
        </authorList>
    </citation>
    <scope>NUCLEOTIDE SEQUENCE [LARGE SCALE GENOMIC DNA]</scope>
    <source>
        <strain evidence="9 10">ZH15</strain>
    </source>
</reference>
<dbReference type="InterPro" id="IPR003594">
    <property type="entry name" value="HATPase_dom"/>
</dbReference>
<dbReference type="EC" id="2.7.13.3" evidence="2"/>
<keyword evidence="7" id="KW-0472">Membrane</keyword>
<proteinExistence type="predicted"/>
<gene>
    <name evidence="9" type="ORF">V6617_16485</name>
</gene>
<evidence type="ECO:0000256" key="3">
    <source>
        <dbReference type="ARBA" id="ARBA00022553"/>
    </source>
</evidence>
<dbReference type="InterPro" id="IPR036097">
    <property type="entry name" value="HisK_dim/P_sf"/>
</dbReference>
<evidence type="ECO:0000256" key="5">
    <source>
        <dbReference type="ARBA" id="ARBA00022777"/>
    </source>
</evidence>
<dbReference type="PROSITE" id="PS50109">
    <property type="entry name" value="HIS_KIN"/>
    <property type="match status" value="1"/>
</dbReference>
<dbReference type="Gene3D" id="1.10.287.130">
    <property type="match status" value="1"/>
</dbReference>
<dbReference type="PANTHER" id="PTHR42878:SF15">
    <property type="entry name" value="BACTERIOPHYTOCHROME"/>
    <property type="match status" value="1"/>
</dbReference>
<evidence type="ECO:0000313" key="10">
    <source>
        <dbReference type="Proteomes" id="UP001369958"/>
    </source>
</evidence>